<dbReference type="Proteomes" id="UP000726737">
    <property type="component" value="Unassembled WGS sequence"/>
</dbReference>
<dbReference type="GO" id="GO:0043657">
    <property type="term" value="C:host cell"/>
    <property type="evidence" value="ECO:0007669"/>
    <property type="project" value="UniProtKB-SubCell"/>
</dbReference>
<keyword evidence="6" id="KW-1185">Reference proteome</keyword>
<evidence type="ECO:0000313" key="6">
    <source>
        <dbReference type="Proteomes" id="UP000726737"/>
    </source>
</evidence>
<dbReference type="OrthoDB" id="2409492at2759"/>
<dbReference type="AlphaFoldDB" id="A0A9P6PLA1"/>
<evidence type="ECO:0000313" key="5">
    <source>
        <dbReference type="EMBL" id="KAG0248147.1"/>
    </source>
</evidence>
<evidence type="ECO:0000256" key="3">
    <source>
        <dbReference type="ARBA" id="ARBA00022525"/>
    </source>
</evidence>
<comment type="caution">
    <text evidence="5">The sequence shown here is derived from an EMBL/GenBank/DDBJ whole genome shotgun (WGS) entry which is preliminary data.</text>
</comment>
<evidence type="ECO:0000256" key="2">
    <source>
        <dbReference type="ARBA" id="ARBA00004613"/>
    </source>
</evidence>
<feature type="domain" description="Crinkler effector protein N-terminal" evidence="4">
    <location>
        <begin position="4"/>
        <end position="97"/>
    </location>
</feature>
<evidence type="ECO:0000259" key="4">
    <source>
        <dbReference type="Pfam" id="PF20147"/>
    </source>
</evidence>
<dbReference type="Pfam" id="PF20147">
    <property type="entry name" value="Crinkler"/>
    <property type="match status" value="1"/>
</dbReference>
<dbReference type="InterPro" id="IPR045379">
    <property type="entry name" value="Crinkler_N"/>
</dbReference>
<sequence>MRLDNESTFKAFSVKISSADTIYDLKKLIKAEKTPKFDDISADELTLWRVSVLISDDEEELPIKPNSLTYKKRLGPAARFSNVFPEGLLEGTAHIIVHRPPTRY</sequence>
<comment type="subcellular location">
    <subcellularLocation>
        <location evidence="1">Host cell</location>
    </subcellularLocation>
    <subcellularLocation>
        <location evidence="2">Secreted</location>
    </subcellularLocation>
</comment>
<accession>A0A9P6PLA1</accession>
<dbReference type="EMBL" id="JAAAJA010001086">
    <property type="protein sequence ID" value="KAG0248147.1"/>
    <property type="molecule type" value="Genomic_DNA"/>
</dbReference>
<keyword evidence="3" id="KW-0964">Secreted</keyword>
<evidence type="ECO:0000256" key="1">
    <source>
        <dbReference type="ARBA" id="ARBA00004340"/>
    </source>
</evidence>
<organism evidence="5 6">
    <name type="scientific">Mortierella polycephala</name>
    <dbReference type="NCBI Taxonomy" id="41804"/>
    <lineage>
        <taxon>Eukaryota</taxon>
        <taxon>Fungi</taxon>
        <taxon>Fungi incertae sedis</taxon>
        <taxon>Mucoromycota</taxon>
        <taxon>Mortierellomycotina</taxon>
        <taxon>Mortierellomycetes</taxon>
        <taxon>Mortierellales</taxon>
        <taxon>Mortierellaceae</taxon>
        <taxon>Mortierella</taxon>
    </lineage>
</organism>
<gene>
    <name evidence="5" type="ORF">BG011_000423</name>
</gene>
<reference evidence="5" key="1">
    <citation type="journal article" date="2020" name="Fungal Divers.">
        <title>Resolving the Mortierellaceae phylogeny through synthesis of multi-gene phylogenetics and phylogenomics.</title>
        <authorList>
            <person name="Vandepol N."/>
            <person name="Liber J."/>
            <person name="Desiro A."/>
            <person name="Na H."/>
            <person name="Kennedy M."/>
            <person name="Barry K."/>
            <person name="Grigoriev I.V."/>
            <person name="Miller A.N."/>
            <person name="O'Donnell K."/>
            <person name="Stajich J.E."/>
            <person name="Bonito G."/>
        </authorList>
    </citation>
    <scope>NUCLEOTIDE SEQUENCE</scope>
    <source>
        <strain evidence="5">KOD948</strain>
    </source>
</reference>
<dbReference type="GO" id="GO:0005576">
    <property type="term" value="C:extracellular region"/>
    <property type="evidence" value="ECO:0007669"/>
    <property type="project" value="UniProtKB-SubCell"/>
</dbReference>
<protein>
    <recommendedName>
        <fullName evidence="4">Crinkler effector protein N-terminal domain-containing protein</fullName>
    </recommendedName>
</protein>
<name>A0A9P6PLA1_9FUNG</name>
<proteinExistence type="predicted"/>